<keyword evidence="3 5" id="KW-0863">Zinc-finger</keyword>
<dbReference type="SUPFAM" id="SSF57903">
    <property type="entry name" value="FYVE/PHD zinc finger"/>
    <property type="match status" value="1"/>
</dbReference>
<evidence type="ECO:0000259" key="10">
    <source>
        <dbReference type="PROSITE" id="PS51514"/>
    </source>
</evidence>
<dbReference type="Pfam" id="PF01363">
    <property type="entry name" value="FYVE"/>
    <property type="match status" value="1"/>
</dbReference>
<dbReference type="CDD" id="cd13365">
    <property type="entry name" value="PH_PLC_plant-like"/>
    <property type="match status" value="1"/>
</dbReference>
<dbReference type="Gene3D" id="2.30.29.30">
    <property type="entry name" value="Pleckstrin-homology domain (PH domain)/Phosphotyrosine-binding domain (PTB)"/>
    <property type="match status" value="1"/>
</dbReference>
<feature type="compositionally biased region" description="Polar residues" evidence="8">
    <location>
        <begin position="908"/>
        <end position="928"/>
    </location>
</feature>
<organism evidence="11 12">
    <name type="scientific">Acacia crassicarpa</name>
    <name type="common">northern wattle</name>
    <dbReference type="NCBI Taxonomy" id="499986"/>
    <lineage>
        <taxon>Eukaryota</taxon>
        <taxon>Viridiplantae</taxon>
        <taxon>Streptophyta</taxon>
        <taxon>Embryophyta</taxon>
        <taxon>Tracheophyta</taxon>
        <taxon>Spermatophyta</taxon>
        <taxon>Magnoliopsida</taxon>
        <taxon>eudicotyledons</taxon>
        <taxon>Gunneridae</taxon>
        <taxon>Pentapetalae</taxon>
        <taxon>rosids</taxon>
        <taxon>fabids</taxon>
        <taxon>Fabales</taxon>
        <taxon>Fabaceae</taxon>
        <taxon>Caesalpinioideae</taxon>
        <taxon>mimosoid clade</taxon>
        <taxon>Acacieae</taxon>
        <taxon>Acacia</taxon>
    </lineage>
</organism>
<feature type="repeat" description="RCC1" evidence="6">
    <location>
        <begin position="329"/>
        <end position="383"/>
    </location>
</feature>
<dbReference type="Pfam" id="PF13713">
    <property type="entry name" value="BRX_N"/>
    <property type="match status" value="1"/>
</dbReference>
<dbReference type="PANTHER" id="PTHR22870">
    <property type="entry name" value="REGULATOR OF CHROMOSOME CONDENSATION"/>
    <property type="match status" value="1"/>
</dbReference>
<dbReference type="PROSITE" id="PS50178">
    <property type="entry name" value="ZF_FYVE"/>
    <property type="match status" value="1"/>
</dbReference>
<dbReference type="Gene3D" id="3.30.40.10">
    <property type="entry name" value="Zinc/RING finger domain, C3HC4 (zinc finger)"/>
    <property type="match status" value="1"/>
</dbReference>
<feature type="repeat" description="RCC1" evidence="6">
    <location>
        <begin position="550"/>
        <end position="601"/>
    </location>
</feature>
<dbReference type="InterPro" id="IPR011993">
    <property type="entry name" value="PH-like_dom_sf"/>
</dbReference>
<name>A0AAE1MI43_9FABA</name>
<evidence type="ECO:0000256" key="2">
    <source>
        <dbReference type="ARBA" id="ARBA00022737"/>
    </source>
</evidence>
<dbReference type="InterPro" id="IPR051210">
    <property type="entry name" value="Ub_ligase/GEF_domain"/>
</dbReference>
<feature type="region of interest" description="Disordered" evidence="8">
    <location>
        <begin position="907"/>
        <end position="1005"/>
    </location>
</feature>
<dbReference type="PROSITE" id="PS00626">
    <property type="entry name" value="RCC1_2"/>
    <property type="match status" value="2"/>
</dbReference>
<dbReference type="InterPro" id="IPR009091">
    <property type="entry name" value="RCC1/BLIP-II"/>
</dbReference>
<dbReference type="FunFam" id="2.130.10.30:FF:000028">
    <property type="entry name" value="PH, RCC1 and FYVE domains-containing protein 1"/>
    <property type="match status" value="1"/>
</dbReference>
<evidence type="ECO:0000256" key="4">
    <source>
        <dbReference type="ARBA" id="ARBA00022833"/>
    </source>
</evidence>
<evidence type="ECO:0000256" key="8">
    <source>
        <dbReference type="SAM" id="MobiDB-lite"/>
    </source>
</evidence>
<dbReference type="PROSITE" id="PS51514">
    <property type="entry name" value="BRX"/>
    <property type="match status" value="1"/>
</dbReference>
<dbReference type="Pfam" id="PF08381">
    <property type="entry name" value="BRX"/>
    <property type="match status" value="1"/>
</dbReference>
<gene>
    <name evidence="11" type="ORF">QN277_027118</name>
</gene>
<dbReference type="Pfam" id="PF25390">
    <property type="entry name" value="WD40_RLD"/>
    <property type="match status" value="1"/>
</dbReference>
<protein>
    <submittedName>
        <fullName evidence="11">Uncharacterized protein</fullName>
    </submittedName>
</protein>
<dbReference type="CDD" id="cd00065">
    <property type="entry name" value="FYVE_like_SF"/>
    <property type="match status" value="1"/>
</dbReference>
<reference evidence="11" key="1">
    <citation type="submission" date="2023-10" db="EMBL/GenBank/DDBJ databases">
        <title>Chromosome-level genome of the transformable northern wattle, Acacia crassicarpa.</title>
        <authorList>
            <person name="Massaro I."/>
            <person name="Sinha N.R."/>
            <person name="Poethig S."/>
            <person name="Leichty A.R."/>
        </authorList>
    </citation>
    <scope>NUCLEOTIDE SEQUENCE</scope>
    <source>
        <strain evidence="11">Acra3RX</strain>
        <tissue evidence="11">Leaf</tissue>
    </source>
</reference>
<dbReference type="SMART" id="SM00064">
    <property type="entry name" value="FYVE"/>
    <property type="match status" value="1"/>
</dbReference>
<feature type="domain" description="FYVE-type" evidence="9">
    <location>
        <begin position="606"/>
        <end position="668"/>
    </location>
</feature>
<dbReference type="InterPro" id="IPR000408">
    <property type="entry name" value="Reg_chr_condens"/>
</dbReference>
<feature type="compositionally biased region" description="Low complexity" evidence="8">
    <location>
        <begin position="774"/>
        <end position="787"/>
    </location>
</feature>
<keyword evidence="4" id="KW-0862">Zinc</keyword>
<dbReference type="GO" id="GO:0008270">
    <property type="term" value="F:zinc ion binding"/>
    <property type="evidence" value="ECO:0007669"/>
    <property type="project" value="UniProtKB-KW"/>
</dbReference>
<comment type="caution">
    <text evidence="11">The sequence shown here is derived from an EMBL/GenBank/DDBJ whole genome shotgun (WGS) entry which is preliminary data.</text>
</comment>
<evidence type="ECO:0000256" key="3">
    <source>
        <dbReference type="ARBA" id="ARBA00022771"/>
    </source>
</evidence>
<evidence type="ECO:0000256" key="6">
    <source>
        <dbReference type="PROSITE-ProRule" id="PRU00235"/>
    </source>
</evidence>
<dbReference type="InterPro" id="IPR001849">
    <property type="entry name" value="PH_domain"/>
</dbReference>
<dbReference type="InterPro" id="IPR017455">
    <property type="entry name" value="Znf_FYVE-rel"/>
</dbReference>
<sequence>MADLDGNVNVEQALIALKKGTQLIKYSRKGKPKLCPFRLSPDETTLIWISHRGERNLNLSCVSQIISGQRTAVFRRYLCPEKDSLSFSLLYRNSERSLNLNCKDKAEADVWFTGLKALISPGRRQRHRHTRSDFSNLQGSIDFTHDSHPVSATVKYPSSSPHGRVSVDSVSRDTLFNWANSDVGLERVNMQLRGGAGDNFRLSVSSAGSGIDDIESLGDVFVWGEVWADGVSSDGLGNQVPLKTDVLIPKSLESNVVLDAQQIASGVRHTALVTRQGELFTWGEECGGRLGHGIDKDFSRPCLVEFLAVTNVEFVECGEYHTCAVSTSGDLFSWGDGTHGAGLLGHGNDISHWIPKRIIGPLEGLQVISVACGTWHSALATSNGKLFTFGDGAFGVLGHGDVQSVPYPKEVQSLSGLKTVKVACGLWHTAAIVEVMSQTGSNVSSRKLFTWGDGDKYRLGHGNKETYLQPTCVSSLIEYNFQQVACGHILTVALTTAGQVFTMGGTAYGQLGNPLSDGKSPIMVQDKLVGEFVEEIACGEHHVAALTSRSELYTWGKGANGRLGHGDTHDRKSPSLVECLKDRHVKSISCGSNFMTCICIHKWVSGVDQSVCSGCRQAFGFTRKRHNCYQCGLVHCHSCCSKKALKAALAPTPGKPHRVCDACYAKLKTAEIGHASTFSRGTTPPRRSIDNRERIECVETKSSRVLLSPITEPVKYLEIRTNKPGTRSDSSSIVRGSQVPSRLQLKDVAFPSSLNTIQNAFKPVVIPPSPLRTPPANSRSSSPYARRPSPPRSPVPGFSKSIIDSLRRTNDILNQEVSKMHKQIRSLKQKNETRDREIQKLQKNVEEATSMAGEIYSKHQVANEFIKSIKDQLKEMTNKLPPAVSGCNSLKIMHDQAEDFLRKIAESETPSSLPSNLQSDQLNATPDITASDGDTAKPRELKPEDNEDAAGIDSSQDGGKVQESNGPSTSSGGAAVPPQSSEHGSGSLNSSRPRIEEETEIDEQFAPGVFVTLIVRPGGNKIFKRVRFSKRRFDEQQAEEWWSKNKDKVVRTYSPSATNVAATGPPSTRTPSPPPPPVEENVESSPS</sequence>
<evidence type="ECO:0000256" key="5">
    <source>
        <dbReference type="PROSITE-ProRule" id="PRU00091"/>
    </source>
</evidence>
<dbReference type="InterPro" id="IPR013083">
    <property type="entry name" value="Znf_RING/FYVE/PHD"/>
</dbReference>
<keyword evidence="12" id="KW-1185">Reference proteome</keyword>
<dbReference type="InterPro" id="IPR027988">
    <property type="entry name" value="BRX_N"/>
</dbReference>
<dbReference type="InterPro" id="IPR013591">
    <property type="entry name" value="Brevis_radix_dom"/>
</dbReference>
<feature type="repeat" description="RCC1" evidence="6">
    <location>
        <begin position="384"/>
        <end position="435"/>
    </location>
</feature>
<dbReference type="InterPro" id="IPR000306">
    <property type="entry name" value="Znf_FYVE"/>
</dbReference>
<dbReference type="AlphaFoldDB" id="A0AAE1MI43"/>
<dbReference type="SUPFAM" id="SSF50985">
    <property type="entry name" value="RCC1/BLIP-II"/>
    <property type="match status" value="1"/>
</dbReference>
<accession>A0AAE1MI43</accession>
<keyword evidence="7" id="KW-0175">Coiled coil</keyword>
<feature type="domain" description="BRX" evidence="10">
    <location>
        <begin position="999"/>
        <end position="1054"/>
    </location>
</feature>
<evidence type="ECO:0000259" key="9">
    <source>
        <dbReference type="PROSITE" id="PS50178"/>
    </source>
</evidence>
<dbReference type="Pfam" id="PF16457">
    <property type="entry name" value="PH_12"/>
    <property type="match status" value="1"/>
</dbReference>
<feature type="coiled-coil region" evidence="7">
    <location>
        <begin position="803"/>
        <end position="851"/>
    </location>
</feature>
<feature type="repeat" description="RCC1" evidence="6">
    <location>
        <begin position="277"/>
        <end position="328"/>
    </location>
</feature>
<dbReference type="PROSITE" id="PS50012">
    <property type="entry name" value="RCC1_3"/>
    <property type="match status" value="6"/>
</dbReference>
<dbReference type="InterPro" id="IPR058923">
    <property type="entry name" value="RCC1-like_dom"/>
</dbReference>
<feature type="region of interest" description="Disordered" evidence="8">
    <location>
        <begin position="764"/>
        <end position="800"/>
    </location>
</feature>
<feature type="compositionally biased region" description="Low complexity" evidence="8">
    <location>
        <begin position="980"/>
        <end position="991"/>
    </location>
</feature>
<feature type="compositionally biased region" description="Polar residues" evidence="8">
    <location>
        <begin position="953"/>
        <end position="972"/>
    </location>
</feature>
<dbReference type="EMBL" id="JAWXYG010000008">
    <property type="protein sequence ID" value="KAK4266154.1"/>
    <property type="molecule type" value="Genomic_DNA"/>
</dbReference>
<dbReference type="PANTHER" id="PTHR22870:SF352">
    <property type="entry name" value="REGULATOR OF CHROMOSOME CONDENSATION (RCC1) FAMILY PROTEIN"/>
    <property type="match status" value="1"/>
</dbReference>
<evidence type="ECO:0000256" key="1">
    <source>
        <dbReference type="ARBA" id="ARBA00022723"/>
    </source>
</evidence>
<dbReference type="PRINTS" id="PR00633">
    <property type="entry name" value="RCCNDNSATION"/>
</dbReference>
<feature type="repeat" description="RCC1" evidence="6">
    <location>
        <begin position="498"/>
        <end position="549"/>
    </location>
</feature>
<evidence type="ECO:0000256" key="7">
    <source>
        <dbReference type="SAM" id="Coils"/>
    </source>
</evidence>
<dbReference type="Proteomes" id="UP001293593">
    <property type="component" value="Unassembled WGS sequence"/>
</dbReference>
<keyword evidence="2" id="KW-0677">Repeat</keyword>
<dbReference type="Gene3D" id="2.130.10.30">
    <property type="entry name" value="Regulator of chromosome condensation 1/beta-lactamase-inhibitor protein II"/>
    <property type="match status" value="3"/>
</dbReference>
<feature type="repeat" description="RCC1" evidence="6">
    <location>
        <begin position="446"/>
        <end position="497"/>
    </location>
</feature>
<feature type="compositionally biased region" description="Basic and acidic residues" evidence="8">
    <location>
        <begin position="934"/>
        <end position="944"/>
    </location>
</feature>
<dbReference type="InterPro" id="IPR011011">
    <property type="entry name" value="Znf_FYVE_PHD"/>
</dbReference>
<evidence type="ECO:0000313" key="11">
    <source>
        <dbReference type="EMBL" id="KAK4266154.1"/>
    </source>
</evidence>
<feature type="region of interest" description="Disordered" evidence="8">
    <location>
        <begin position="1053"/>
        <end position="1087"/>
    </location>
</feature>
<evidence type="ECO:0000313" key="12">
    <source>
        <dbReference type="Proteomes" id="UP001293593"/>
    </source>
</evidence>
<proteinExistence type="predicted"/>
<keyword evidence="1" id="KW-0479">Metal-binding</keyword>
<dbReference type="SUPFAM" id="SSF50729">
    <property type="entry name" value="PH domain-like"/>
    <property type="match status" value="1"/>
</dbReference>